<comment type="caution">
    <text evidence="2">The sequence shown here is derived from an EMBL/GenBank/DDBJ whole genome shotgun (WGS) entry which is preliminary data.</text>
</comment>
<name>A0AAW1GRS8_SAPOF</name>
<feature type="chain" id="PRO_5043519756" description="Retrotransposon gag domain-containing protein" evidence="1">
    <location>
        <begin position="17"/>
        <end position="152"/>
    </location>
</feature>
<protein>
    <recommendedName>
        <fullName evidence="4">Retrotransposon gag domain-containing protein</fullName>
    </recommendedName>
</protein>
<evidence type="ECO:0008006" key="4">
    <source>
        <dbReference type="Google" id="ProtNLM"/>
    </source>
</evidence>
<dbReference type="AlphaFoldDB" id="A0AAW1GRS8"/>
<dbReference type="PANTHER" id="PTHR37610:SF40">
    <property type="entry name" value="OS01G0909600 PROTEIN"/>
    <property type="match status" value="1"/>
</dbReference>
<organism evidence="2 3">
    <name type="scientific">Saponaria officinalis</name>
    <name type="common">Common soapwort</name>
    <name type="synonym">Lychnis saponaria</name>
    <dbReference type="NCBI Taxonomy" id="3572"/>
    <lineage>
        <taxon>Eukaryota</taxon>
        <taxon>Viridiplantae</taxon>
        <taxon>Streptophyta</taxon>
        <taxon>Embryophyta</taxon>
        <taxon>Tracheophyta</taxon>
        <taxon>Spermatophyta</taxon>
        <taxon>Magnoliopsida</taxon>
        <taxon>eudicotyledons</taxon>
        <taxon>Gunneridae</taxon>
        <taxon>Pentapetalae</taxon>
        <taxon>Caryophyllales</taxon>
        <taxon>Caryophyllaceae</taxon>
        <taxon>Caryophylleae</taxon>
        <taxon>Saponaria</taxon>
    </lineage>
</organism>
<feature type="signal peptide" evidence="1">
    <location>
        <begin position="1"/>
        <end position="16"/>
    </location>
</feature>
<keyword evidence="3" id="KW-1185">Reference proteome</keyword>
<dbReference type="PANTHER" id="PTHR37610">
    <property type="entry name" value="CCHC-TYPE DOMAIN-CONTAINING PROTEIN"/>
    <property type="match status" value="1"/>
</dbReference>
<evidence type="ECO:0000313" key="2">
    <source>
        <dbReference type="EMBL" id="KAK9666584.1"/>
    </source>
</evidence>
<proteinExistence type="predicted"/>
<sequence length="152" mass="17570">MRCDLMVLWWLLNSLAKLIRDNVLYAKSSKELWTELLERYGQLNALKLFQLKKNLHNFSQDNSSLLNYYSNLKRSWESIDSIDPIPDCSCGALKICTCHLMKRLLDRETNSKLIQLLMGLNACYESVISHLLSMDPLPPINKALGLLQKIEK</sequence>
<keyword evidence="1" id="KW-0732">Signal</keyword>
<accession>A0AAW1GRS8</accession>
<reference evidence="2" key="1">
    <citation type="submission" date="2024-03" db="EMBL/GenBank/DDBJ databases">
        <title>WGS assembly of Saponaria officinalis var. Norfolk2.</title>
        <authorList>
            <person name="Jenkins J."/>
            <person name="Shu S."/>
            <person name="Grimwood J."/>
            <person name="Barry K."/>
            <person name="Goodstein D."/>
            <person name="Schmutz J."/>
            <person name="Leebens-Mack J."/>
            <person name="Osbourn A."/>
        </authorList>
    </citation>
    <scope>NUCLEOTIDE SEQUENCE [LARGE SCALE GENOMIC DNA]</scope>
    <source>
        <strain evidence="2">JIC</strain>
    </source>
</reference>
<gene>
    <name evidence="2" type="ORF">RND81_14G195700</name>
</gene>
<dbReference type="Proteomes" id="UP001443914">
    <property type="component" value="Unassembled WGS sequence"/>
</dbReference>
<evidence type="ECO:0000313" key="3">
    <source>
        <dbReference type="Proteomes" id="UP001443914"/>
    </source>
</evidence>
<dbReference type="EMBL" id="JBDFQZ010000014">
    <property type="protein sequence ID" value="KAK9666584.1"/>
    <property type="molecule type" value="Genomic_DNA"/>
</dbReference>
<evidence type="ECO:0000256" key="1">
    <source>
        <dbReference type="SAM" id="SignalP"/>
    </source>
</evidence>